<dbReference type="SUPFAM" id="SSF51197">
    <property type="entry name" value="Clavaminate synthase-like"/>
    <property type="match status" value="1"/>
</dbReference>
<feature type="domain" description="Fe2OG dioxygenase" evidence="3">
    <location>
        <begin position="207"/>
        <end position="310"/>
    </location>
</feature>
<sequence length="362" mass="40761">MSYTITKPTEPSLHLQRVDFESIPIIDLSKLHDATFQERQKLAQEVDRACTQVGFFYIKNHGISEDLINGVQEAARRFFSLPEEEKMKIYLGNSKNFRGYSPLYGEKSSNPDLEEEALDKPPGARSEAFDIGYELSGDMQKGPDDRLPPDTFGLLGENQWPEESIIPGFRATYLQYFAEALELSRALMRIFALALGQKEDFFDSMMRFPGVTSRMLHYPPQPVQGEEIPGLAAHTDYECFTILAQDSVAALQVLNNKGEWILAPPMPGTLIVNISDTLSFWSNKRFKSTIHRVANLSGEERYSIPLFFGVDYDSTISVLENQVSEDNPPCKQPFKAGEYVRWKLSKAYIGYGGEPAGKGKNA</sequence>
<keyword evidence="2" id="KW-0408">Iron</keyword>
<name>A0AAN4PMA3_ASPLE</name>
<dbReference type="Pfam" id="PF03171">
    <property type="entry name" value="2OG-FeII_Oxy"/>
    <property type="match status" value="1"/>
</dbReference>
<protein>
    <submittedName>
        <fullName evidence="4">Probable 2-oxoglutarate-dependent dioxygenase At3g49630</fullName>
    </submittedName>
</protein>
<dbReference type="PANTHER" id="PTHR47990">
    <property type="entry name" value="2-OXOGLUTARATE (2OG) AND FE(II)-DEPENDENT OXYGENASE SUPERFAMILY PROTEIN-RELATED"/>
    <property type="match status" value="1"/>
</dbReference>
<evidence type="ECO:0000256" key="2">
    <source>
        <dbReference type="RuleBase" id="RU003682"/>
    </source>
</evidence>
<dbReference type="PRINTS" id="PR00682">
    <property type="entry name" value="IPNSYNTHASE"/>
</dbReference>
<dbReference type="Gene3D" id="2.60.120.330">
    <property type="entry name" value="B-lactam Antibiotic, Isopenicillin N Synthase, Chain"/>
    <property type="match status" value="1"/>
</dbReference>
<dbReference type="InterPro" id="IPR027443">
    <property type="entry name" value="IPNS-like_sf"/>
</dbReference>
<reference evidence="4 5" key="1">
    <citation type="submission" date="2015-11" db="EMBL/GenBank/DDBJ databases">
        <title>Aspergillus lentulus strain IFM 54703T.</title>
        <authorList>
            <person name="Kusuya Y."/>
            <person name="Sakai K."/>
            <person name="Kamei K."/>
            <person name="Takahashi H."/>
            <person name="Yaguchi T."/>
        </authorList>
    </citation>
    <scope>NUCLEOTIDE SEQUENCE [LARGE SCALE GENOMIC DNA]</scope>
    <source>
        <strain evidence="4 5">IFM 54703</strain>
    </source>
</reference>
<dbReference type="GO" id="GO:0044283">
    <property type="term" value="P:small molecule biosynthetic process"/>
    <property type="evidence" value="ECO:0007669"/>
    <property type="project" value="UniProtKB-ARBA"/>
</dbReference>
<dbReference type="InterPro" id="IPR005123">
    <property type="entry name" value="Oxoglu/Fe-dep_dioxygenase_dom"/>
</dbReference>
<evidence type="ECO:0000259" key="3">
    <source>
        <dbReference type="PROSITE" id="PS51471"/>
    </source>
</evidence>
<gene>
    <name evidence="4" type="ORF">ALT_6496</name>
</gene>
<evidence type="ECO:0000313" key="4">
    <source>
        <dbReference type="EMBL" id="GAQ09175.1"/>
    </source>
</evidence>
<keyword evidence="2" id="KW-0560">Oxidoreductase</keyword>
<keyword evidence="4" id="KW-0223">Dioxygenase</keyword>
<dbReference type="InterPro" id="IPR050231">
    <property type="entry name" value="Iron_ascorbate_oxido_reductase"/>
</dbReference>
<dbReference type="EMBL" id="BCLY01000012">
    <property type="protein sequence ID" value="GAQ09175.1"/>
    <property type="molecule type" value="Genomic_DNA"/>
</dbReference>
<dbReference type="InterPro" id="IPR026992">
    <property type="entry name" value="DIOX_N"/>
</dbReference>
<proteinExistence type="inferred from homology"/>
<accession>A0AAN4PMA3</accession>
<dbReference type="GO" id="GO:0051213">
    <property type="term" value="F:dioxygenase activity"/>
    <property type="evidence" value="ECO:0007669"/>
    <property type="project" value="UniProtKB-KW"/>
</dbReference>
<organism evidence="4 5">
    <name type="scientific">Aspergillus lentulus</name>
    <dbReference type="NCBI Taxonomy" id="293939"/>
    <lineage>
        <taxon>Eukaryota</taxon>
        <taxon>Fungi</taxon>
        <taxon>Dikarya</taxon>
        <taxon>Ascomycota</taxon>
        <taxon>Pezizomycotina</taxon>
        <taxon>Eurotiomycetes</taxon>
        <taxon>Eurotiomycetidae</taxon>
        <taxon>Eurotiales</taxon>
        <taxon>Aspergillaceae</taxon>
        <taxon>Aspergillus</taxon>
        <taxon>Aspergillus subgen. Fumigati</taxon>
    </lineage>
</organism>
<comment type="caution">
    <text evidence="4">The sequence shown here is derived from an EMBL/GenBank/DDBJ whole genome shotgun (WGS) entry which is preliminary data.</text>
</comment>
<evidence type="ECO:0000256" key="1">
    <source>
        <dbReference type="ARBA" id="ARBA00008056"/>
    </source>
</evidence>
<dbReference type="PROSITE" id="PS51471">
    <property type="entry name" value="FE2OG_OXY"/>
    <property type="match status" value="1"/>
</dbReference>
<evidence type="ECO:0000313" key="5">
    <source>
        <dbReference type="Proteomes" id="UP000051487"/>
    </source>
</evidence>
<dbReference type="AlphaFoldDB" id="A0AAN4PMA3"/>
<keyword evidence="2" id="KW-0479">Metal-binding</keyword>
<dbReference type="GO" id="GO:0046872">
    <property type="term" value="F:metal ion binding"/>
    <property type="evidence" value="ECO:0007669"/>
    <property type="project" value="UniProtKB-KW"/>
</dbReference>
<dbReference type="Pfam" id="PF14226">
    <property type="entry name" value="DIOX_N"/>
    <property type="match status" value="1"/>
</dbReference>
<dbReference type="InterPro" id="IPR044861">
    <property type="entry name" value="IPNS-like_FE2OG_OXY"/>
</dbReference>
<dbReference type="Proteomes" id="UP000051487">
    <property type="component" value="Unassembled WGS sequence"/>
</dbReference>
<comment type="similarity">
    <text evidence="1 2">Belongs to the iron/ascorbate-dependent oxidoreductase family.</text>
</comment>